<organism evidence="2">
    <name type="scientific">Palisada sp</name>
    <dbReference type="NCBI Taxonomy" id="1955416"/>
    <lineage>
        <taxon>Eukaryota</taxon>
        <taxon>Rhodophyta</taxon>
        <taxon>Florideophyceae</taxon>
        <taxon>Rhodymeniophycidae</taxon>
        <taxon>Ceramiales</taxon>
        <taxon>Rhodomelaceae</taxon>
        <taxon>Laurencieae</taxon>
        <taxon>Palisada</taxon>
    </lineage>
</organism>
<sequence length="312" mass="36974">MIKYWPSQQSIKLNNAIVELFLVTEKKLAYNLINNTNYYLYIDILNTQNKYILFKVILEEFKNLLLNLIEININHEHLNYLNSKIFIIFIETASVKFRANSNYKDSNNHNNIKLELQNSFLIRELITYLVFGSAKIDTNIFSFNPIYTPYLHVQVLFENFIIQSGNLIIKNIIEELGNSASIYTFLKTDNKFNKLYTSNRSIILFLNNLKLQDNIELYIYKTKSLYNEREQVWLISSKGITTKYIHTSNIEKLTTLNQIQTIFLLWLEIKDLMIPKIEKVLIQIGKYIIYFIVNILSNFILLLIRIMIFYLG</sequence>
<gene>
    <name evidence="2" type="primary">ycf55</name>
</gene>
<evidence type="ECO:0000313" key="2">
    <source>
        <dbReference type="EMBL" id="ARW68621.1"/>
    </source>
</evidence>
<dbReference type="EMBL" id="MF101453">
    <property type="protein sequence ID" value="ARW68621.1"/>
    <property type="molecule type" value="Genomic_DNA"/>
</dbReference>
<keyword evidence="2" id="KW-0150">Chloroplast</keyword>
<evidence type="ECO:0000256" key="1">
    <source>
        <dbReference type="SAM" id="Phobius"/>
    </source>
</evidence>
<dbReference type="AlphaFoldDB" id="A0A1Z1MS76"/>
<name>A0A1Z1MS76_9FLOR</name>
<protein>
    <submittedName>
        <fullName evidence="2">Uncharacterized protein</fullName>
    </submittedName>
</protein>
<dbReference type="PIRSF" id="PIRSF036962">
    <property type="entry name" value="UCP036962_SignTr_Ycf55"/>
    <property type="match status" value="1"/>
</dbReference>
<dbReference type="Pfam" id="PF12452">
    <property type="entry name" value="DUF3685"/>
    <property type="match status" value="1"/>
</dbReference>
<feature type="transmembrane region" description="Helical" evidence="1">
    <location>
        <begin position="287"/>
        <end position="311"/>
    </location>
</feature>
<keyword evidence="1" id="KW-0812">Transmembrane</keyword>
<accession>A0A1Z1MS76</accession>
<keyword evidence="1" id="KW-1133">Transmembrane helix</keyword>
<keyword evidence="1" id="KW-0472">Membrane</keyword>
<dbReference type="InterPro" id="IPR017077">
    <property type="entry name" value="Uncharacterised_Ycf55_algae"/>
</dbReference>
<geneLocation type="chloroplast" evidence="2"/>
<dbReference type="InterPro" id="IPR022552">
    <property type="entry name" value="UPF_Ycf55"/>
</dbReference>
<keyword evidence="2" id="KW-0934">Plastid</keyword>
<proteinExistence type="predicted"/>
<reference evidence="2" key="1">
    <citation type="journal article" date="2017" name="J. Phycol.">
        <title>Analysis of chloroplast genomes and a supermatrix inform reclassification of the Rhodomelaceae (Rhodophyta).</title>
        <authorList>
            <person name="Diaz-Tapia P."/>
            <person name="Maggs C.A."/>
            <person name="West J.A."/>
            <person name="Verbruggen H."/>
        </authorList>
    </citation>
    <scope>NUCLEOTIDE SEQUENCE</scope>
    <source>
        <strain evidence="2">PD1686</strain>
    </source>
</reference>